<evidence type="ECO:0000256" key="3">
    <source>
        <dbReference type="ARBA" id="ARBA00022475"/>
    </source>
</evidence>
<name>A0A6J4UDA2_9BACT</name>
<dbReference type="InterPro" id="IPR039421">
    <property type="entry name" value="Type_1_exporter"/>
</dbReference>
<evidence type="ECO:0000256" key="2">
    <source>
        <dbReference type="ARBA" id="ARBA00022448"/>
    </source>
</evidence>
<feature type="domain" description="ABC transporter" evidence="11">
    <location>
        <begin position="340"/>
        <end position="574"/>
    </location>
</feature>
<dbReference type="SUPFAM" id="SSF52540">
    <property type="entry name" value="P-loop containing nucleoside triphosphate hydrolases"/>
    <property type="match status" value="1"/>
</dbReference>
<dbReference type="Pfam" id="PF00005">
    <property type="entry name" value="ABC_tran"/>
    <property type="match status" value="1"/>
</dbReference>
<reference evidence="13" key="1">
    <citation type="submission" date="2020-02" db="EMBL/GenBank/DDBJ databases">
        <authorList>
            <person name="Meier V. D."/>
        </authorList>
    </citation>
    <scope>NUCLEOTIDE SEQUENCE</scope>
    <source>
        <strain evidence="13">AVDCRST_MAG87</strain>
    </source>
</reference>
<dbReference type="Gene3D" id="3.40.50.300">
    <property type="entry name" value="P-loop containing nucleotide triphosphate hydrolases"/>
    <property type="match status" value="1"/>
</dbReference>
<feature type="domain" description="ABC transmembrane type-1" evidence="12">
    <location>
        <begin position="24"/>
        <end position="306"/>
    </location>
</feature>
<keyword evidence="7 10" id="KW-1133">Transmembrane helix</keyword>
<feature type="transmembrane region" description="Helical" evidence="10">
    <location>
        <begin position="163"/>
        <end position="181"/>
    </location>
</feature>
<keyword evidence="6 13" id="KW-0067">ATP-binding</keyword>
<evidence type="ECO:0000256" key="9">
    <source>
        <dbReference type="SAM" id="MobiDB-lite"/>
    </source>
</evidence>
<gene>
    <name evidence="13" type="ORF">AVDCRST_MAG87-355</name>
</gene>
<feature type="transmembrane region" description="Helical" evidence="10">
    <location>
        <begin position="63"/>
        <end position="84"/>
    </location>
</feature>
<dbReference type="PROSITE" id="PS50893">
    <property type="entry name" value="ABC_TRANSPORTER_2"/>
    <property type="match status" value="1"/>
</dbReference>
<dbReference type="SMART" id="SM00382">
    <property type="entry name" value="AAA"/>
    <property type="match status" value="1"/>
</dbReference>
<dbReference type="PANTHER" id="PTHR43394:SF1">
    <property type="entry name" value="ATP-BINDING CASSETTE SUB-FAMILY B MEMBER 10, MITOCHONDRIAL"/>
    <property type="match status" value="1"/>
</dbReference>
<dbReference type="EMBL" id="CADCWJ010000091">
    <property type="protein sequence ID" value="CAA9544419.1"/>
    <property type="molecule type" value="Genomic_DNA"/>
</dbReference>
<dbReference type="Pfam" id="PF00664">
    <property type="entry name" value="ABC_membrane"/>
    <property type="match status" value="1"/>
</dbReference>
<dbReference type="InterPro" id="IPR003439">
    <property type="entry name" value="ABC_transporter-like_ATP-bd"/>
</dbReference>
<feature type="region of interest" description="Disordered" evidence="9">
    <location>
        <begin position="584"/>
        <end position="606"/>
    </location>
</feature>
<dbReference type="InterPro" id="IPR036640">
    <property type="entry name" value="ABC1_TM_sf"/>
</dbReference>
<sequence>MKISARQYWRLLATYLRPQRRRTVILGLLLLLSIALQLAAPRVIGRFIDRAIAGDTLDQLFMLAGFFLALAVLTQIVNLAEVWVAENVGWTATNNLRSDLALHVLRLDPAFHNAHTPGALIERVDGDVGKLGNFFSRFVVQVVGNGLLAIGVFILLFRIDWRVGGALVLFAILSFAVINSLRDVAVPHWAVERESSSQLFGFIEERLGGTEDIRAAGATAYVMRSNHERARDFMRKRLRAAILGTATGSSSFLMFALGTAISLGLGAWLYRNGAISIGTVYLIYQYANVLSRPIEQISRQMQDLQQAGASVGRIQEILATQSTIEDGPGAIPPGDGALAVEFDRVTFGYTADEPVVSDISFRLEPGAVLGLVGPTGSGKTTITRLLLRLHDPTAGSVRIGDIDIRDFRLADLRDRIGVVTQDIQLFQASVRDNLTFFDPDVDDARIVATLRDLGLSRWLDSLPEGLDTPLASGGGGLSAGEGQLLAFARVFLHDPRIVILDEASSRLDPATERRLERAVDRLLTGRTGIVIAHRLATVKRADQIMVLEDGRIVEHGRRAELAADPASRFAGMLRTGQDLVADGAADTATNSVGPTGSSRKIDEVRV</sequence>
<dbReference type="GO" id="GO:0015421">
    <property type="term" value="F:ABC-type oligopeptide transporter activity"/>
    <property type="evidence" value="ECO:0007669"/>
    <property type="project" value="TreeGrafter"/>
</dbReference>
<evidence type="ECO:0000256" key="7">
    <source>
        <dbReference type="ARBA" id="ARBA00022989"/>
    </source>
</evidence>
<evidence type="ECO:0000256" key="8">
    <source>
        <dbReference type="ARBA" id="ARBA00023136"/>
    </source>
</evidence>
<keyword evidence="2" id="KW-0813">Transport</keyword>
<evidence type="ECO:0000256" key="1">
    <source>
        <dbReference type="ARBA" id="ARBA00004651"/>
    </source>
</evidence>
<dbReference type="GO" id="GO:0005524">
    <property type="term" value="F:ATP binding"/>
    <property type="evidence" value="ECO:0007669"/>
    <property type="project" value="UniProtKB-KW"/>
</dbReference>
<feature type="transmembrane region" description="Helical" evidence="10">
    <location>
        <begin position="138"/>
        <end position="157"/>
    </location>
</feature>
<evidence type="ECO:0000259" key="11">
    <source>
        <dbReference type="PROSITE" id="PS50893"/>
    </source>
</evidence>
<dbReference type="SUPFAM" id="SSF90123">
    <property type="entry name" value="ABC transporter transmembrane region"/>
    <property type="match status" value="1"/>
</dbReference>
<evidence type="ECO:0000259" key="12">
    <source>
        <dbReference type="PROSITE" id="PS50929"/>
    </source>
</evidence>
<keyword evidence="8 10" id="KW-0472">Membrane</keyword>
<protein>
    <submittedName>
        <fullName evidence="13">Heterodimeric efflux ABC transporter, permease/ATP-binding subunit 1</fullName>
    </submittedName>
</protein>
<dbReference type="CDD" id="cd07346">
    <property type="entry name" value="ABC_6TM_exporters"/>
    <property type="match status" value="1"/>
</dbReference>
<feature type="transmembrane region" description="Helical" evidence="10">
    <location>
        <begin position="241"/>
        <end position="270"/>
    </location>
</feature>
<dbReference type="AlphaFoldDB" id="A0A6J4UDA2"/>
<proteinExistence type="predicted"/>
<dbReference type="PROSITE" id="PS50929">
    <property type="entry name" value="ABC_TM1F"/>
    <property type="match status" value="1"/>
</dbReference>
<evidence type="ECO:0000256" key="4">
    <source>
        <dbReference type="ARBA" id="ARBA00022692"/>
    </source>
</evidence>
<keyword evidence="4 10" id="KW-0812">Transmembrane</keyword>
<comment type="subcellular location">
    <subcellularLocation>
        <location evidence="1">Cell membrane</location>
        <topology evidence="1">Multi-pass membrane protein</topology>
    </subcellularLocation>
</comment>
<dbReference type="FunFam" id="3.40.50.300:FF:000299">
    <property type="entry name" value="ABC transporter ATP-binding protein/permease"/>
    <property type="match status" value="1"/>
</dbReference>
<keyword evidence="5" id="KW-0547">Nucleotide-binding</keyword>
<dbReference type="PANTHER" id="PTHR43394">
    <property type="entry name" value="ATP-DEPENDENT PERMEASE MDL1, MITOCHONDRIAL"/>
    <property type="match status" value="1"/>
</dbReference>
<evidence type="ECO:0000256" key="5">
    <source>
        <dbReference type="ARBA" id="ARBA00022741"/>
    </source>
</evidence>
<dbReference type="InterPro" id="IPR011527">
    <property type="entry name" value="ABC1_TM_dom"/>
</dbReference>
<dbReference type="GO" id="GO:0016887">
    <property type="term" value="F:ATP hydrolysis activity"/>
    <property type="evidence" value="ECO:0007669"/>
    <property type="project" value="InterPro"/>
</dbReference>
<dbReference type="InterPro" id="IPR027417">
    <property type="entry name" value="P-loop_NTPase"/>
</dbReference>
<evidence type="ECO:0000256" key="10">
    <source>
        <dbReference type="SAM" id="Phobius"/>
    </source>
</evidence>
<organism evidence="13">
    <name type="scientific">uncultured Thermomicrobiales bacterium</name>
    <dbReference type="NCBI Taxonomy" id="1645740"/>
    <lineage>
        <taxon>Bacteria</taxon>
        <taxon>Pseudomonadati</taxon>
        <taxon>Thermomicrobiota</taxon>
        <taxon>Thermomicrobia</taxon>
        <taxon>Thermomicrobiales</taxon>
        <taxon>environmental samples</taxon>
    </lineage>
</organism>
<feature type="compositionally biased region" description="Polar residues" evidence="9">
    <location>
        <begin position="587"/>
        <end position="598"/>
    </location>
</feature>
<accession>A0A6J4UDA2</accession>
<evidence type="ECO:0000256" key="6">
    <source>
        <dbReference type="ARBA" id="ARBA00022840"/>
    </source>
</evidence>
<dbReference type="GO" id="GO:0005886">
    <property type="term" value="C:plasma membrane"/>
    <property type="evidence" value="ECO:0007669"/>
    <property type="project" value="UniProtKB-SubCell"/>
</dbReference>
<keyword evidence="3" id="KW-1003">Cell membrane</keyword>
<evidence type="ECO:0000313" key="13">
    <source>
        <dbReference type="EMBL" id="CAA9544419.1"/>
    </source>
</evidence>
<dbReference type="Gene3D" id="1.20.1560.10">
    <property type="entry name" value="ABC transporter type 1, transmembrane domain"/>
    <property type="match status" value="1"/>
</dbReference>
<dbReference type="InterPro" id="IPR003593">
    <property type="entry name" value="AAA+_ATPase"/>
</dbReference>